<sequence length="181" mass="20596">MAALNFIVRDALEADVEACLKLDHAYDTDYVWQVTFLSLAPGYQLTLRPERLPRGVSLTHVVSAERLKAAVNTHQLLLATERDTEQLLAYAVVRHDPYNAIVTVCDLVVDRAVRRCGLGSRFFAVLRRWAAAHQARFLACEVQHKNYPAIQFCLRQGLEFSGMNDKYFADHEIALFFTQLI</sequence>
<organism evidence="2 3">
    <name type="scientific">Fischerella thermalis CCMEE 5330</name>
    <dbReference type="NCBI Taxonomy" id="2019670"/>
    <lineage>
        <taxon>Bacteria</taxon>
        <taxon>Bacillati</taxon>
        <taxon>Cyanobacteriota</taxon>
        <taxon>Cyanophyceae</taxon>
        <taxon>Nostocales</taxon>
        <taxon>Hapalosiphonaceae</taxon>
        <taxon>Fischerella</taxon>
    </lineage>
</organism>
<accession>A0A2N6MNH4</accession>
<evidence type="ECO:0000313" key="3">
    <source>
        <dbReference type="Proteomes" id="UP000234966"/>
    </source>
</evidence>
<comment type="caution">
    <text evidence="2">The sequence shown here is derived from an EMBL/GenBank/DDBJ whole genome shotgun (WGS) entry which is preliminary data.</text>
</comment>
<dbReference type="Gene3D" id="3.40.630.30">
    <property type="match status" value="1"/>
</dbReference>
<proteinExistence type="predicted"/>
<dbReference type="EMBL" id="NMQI01000031">
    <property type="protein sequence ID" value="PMB48309.1"/>
    <property type="molecule type" value="Genomic_DNA"/>
</dbReference>
<reference evidence="2 3" key="1">
    <citation type="submission" date="2017-07" db="EMBL/GenBank/DDBJ databases">
        <title>Genomes of Fischerella (Mastigocladus) sp. strains.</title>
        <authorList>
            <person name="Miller S.R."/>
        </authorList>
    </citation>
    <scope>NUCLEOTIDE SEQUENCE [LARGE SCALE GENOMIC DNA]</scope>
    <source>
        <strain evidence="2 3">CCMEE 5330</strain>
    </source>
</reference>
<evidence type="ECO:0000313" key="2">
    <source>
        <dbReference type="EMBL" id="PMB48309.1"/>
    </source>
</evidence>
<dbReference type="Proteomes" id="UP000234966">
    <property type="component" value="Unassembled WGS sequence"/>
</dbReference>
<dbReference type="InterPro" id="IPR000182">
    <property type="entry name" value="GNAT_dom"/>
</dbReference>
<protein>
    <recommendedName>
        <fullName evidence="1">N-acetyltransferase domain-containing protein</fullName>
    </recommendedName>
</protein>
<dbReference type="InterPro" id="IPR016181">
    <property type="entry name" value="Acyl_CoA_acyltransferase"/>
</dbReference>
<evidence type="ECO:0000259" key="1">
    <source>
        <dbReference type="PROSITE" id="PS51186"/>
    </source>
</evidence>
<name>A0A2N6MNH4_9CYAN</name>
<dbReference type="CDD" id="cd04301">
    <property type="entry name" value="NAT_SF"/>
    <property type="match status" value="1"/>
</dbReference>
<dbReference type="GO" id="GO:0016747">
    <property type="term" value="F:acyltransferase activity, transferring groups other than amino-acyl groups"/>
    <property type="evidence" value="ECO:0007669"/>
    <property type="project" value="InterPro"/>
</dbReference>
<gene>
    <name evidence="2" type="ORF">CEN41_01900</name>
</gene>
<dbReference type="AlphaFoldDB" id="A0A2N6MNH4"/>
<dbReference type="Pfam" id="PF00583">
    <property type="entry name" value="Acetyltransf_1"/>
    <property type="match status" value="1"/>
</dbReference>
<dbReference type="PROSITE" id="PS51186">
    <property type="entry name" value="GNAT"/>
    <property type="match status" value="1"/>
</dbReference>
<feature type="domain" description="N-acetyltransferase" evidence="1">
    <location>
        <begin position="6"/>
        <end position="181"/>
    </location>
</feature>
<dbReference type="SUPFAM" id="SSF55729">
    <property type="entry name" value="Acyl-CoA N-acyltransferases (Nat)"/>
    <property type="match status" value="1"/>
</dbReference>